<dbReference type="KEGG" id="tfu:Tfu_3102"/>
<evidence type="ECO:0000256" key="3">
    <source>
        <dbReference type="ARBA" id="ARBA00022694"/>
    </source>
</evidence>
<dbReference type="SUPFAM" id="SSF81301">
    <property type="entry name" value="Nucleotidyltransferase"/>
    <property type="match status" value="1"/>
</dbReference>
<dbReference type="Gene3D" id="1.10.3090.10">
    <property type="entry name" value="cca-adding enzyme, domain 2"/>
    <property type="match status" value="1"/>
</dbReference>
<sequence length="552" mass="61729">MGTVGASVRPRGIRHPEKQGDGRQGRGIRHWCPVRKQSRFAMVESGHIVSVPVSNSEFPDRISNSPTVEATLTDEQRSSVDRLLRTVDPVVTELGERFAAAGHELAIVGGPVRDALLGRPVHDIDLTTDAVPERVLELVDGWADAVWTIGIEFGTVGLRKNGRQVEITTYRSESYQVKSRKPEVSYGTSLYEDLVRRDFTVNAMAVRVPGGEFVDPFGGLRDLADRTLRTPGKPEDSFNDDPLRIMRGIRFAAQLGFSVDEKVAAAMTAMAERLRIVSAERIRDELTKLILSPNPRLGVSLMTDLGVANYVLPEIPKLKLTVDEHHRHKDVYEHSLTVLDQAVDLERARGMEPDLVLRLAALLHDIGKPKTRAFQPGGKVTFHHHEVVGASMSKNRLTALRFPKDVVNDVSKLVSLHLRFYGYGKGEWTDSAVRRYARDAGHLLSRLHILTRADCTTRNRRKAAALARAYDDIERRIERLAKEEELSKIRPDLDGHEIQEVLGIRPGPLVGQAWRYLLELRLEHGPLGKEEATKALLRWAEEQGITPGKPEE</sequence>
<feature type="coiled-coil region" evidence="8">
    <location>
        <begin position="463"/>
        <end position="490"/>
    </location>
</feature>
<dbReference type="NCBIfam" id="TIGR00277">
    <property type="entry name" value="HDIG"/>
    <property type="match status" value="1"/>
</dbReference>
<name>Q47K87_THEFY</name>
<dbReference type="InterPro" id="IPR006674">
    <property type="entry name" value="HD_domain"/>
</dbReference>
<dbReference type="GO" id="GO:0016779">
    <property type="term" value="F:nucleotidyltransferase activity"/>
    <property type="evidence" value="ECO:0007669"/>
    <property type="project" value="UniProtKB-KW"/>
</dbReference>
<dbReference type="FunFam" id="1.10.3090.10:FF:000002">
    <property type="entry name" value="CCA tRNA nucleotidyltransferase"/>
    <property type="match status" value="1"/>
</dbReference>
<dbReference type="GO" id="GO:0000166">
    <property type="term" value="F:nucleotide binding"/>
    <property type="evidence" value="ECO:0007669"/>
    <property type="project" value="UniProtKB-KW"/>
</dbReference>
<dbReference type="Pfam" id="PF12627">
    <property type="entry name" value="PolyA_pol_RNAbd"/>
    <property type="match status" value="1"/>
</dbReference>
<dbReference type="SUPFAM" id="SSF81891">
    <property type="entry name" value="Poly A polymerase C-terminal region-like"/>
    <property type="match status" value="1"/>
</dbReference>
<dbReference type="CDD" id="cd00077">
    <property type="entry name" value="HDc"/>
    <property type="match status" value="1"/>
</dbReference>
<dbReference type="eggNOG" id="COG1418">
    <property type="taxonomic scope" value="Bacteria"/>
</dbReference>
<evidence type="ECO:0000256" key="1">
    <source>
        <dbReference type="ARBA" id="ARBA00001946"/>
    </source>
</evidence>
<keyword evidence="3" id="KW-0819">tRNA processing</keyword>
<keyword evidence="2" id="KW-0808">Transferase</keyword>
<evidence type="ECO:0000256" key="9">
    <source>
        <dbReference type="SAM" id="MobiDB-lite"/>
    </source>
</evidence>
<dbReference type="HOGENOM" id="CLU_015961_6_1_11"/>
<dbReference type="Gene3D" id="3.30.460.10">
    <property type="entry name" value="Beta Polymerase, domain 2"/>
    <property type="match status" value="1"/>
</dbReference>
<evidence type="ECO:0000256" key="5">
    <source>
        <dbReference type="ARBA" id="ARBA00022723"/>
    </source>
</evidence>
<dbReference type="PANTHER" id="PTHR46173">
    <property type="entry name" value="CCA TRNA NUCLEOTIDYLTRANSFERASE 1, MITOCHONDRIAL"/>
    <property type="match status" value="1"/>
</dbReference>
<evidence type="ECO:0000256" key="8">
    <source>
        <dbReference type="SAM" id="Coils"/>
    </source>
</evidence>
<keyword evidence="6" id="KW-0547">Nucleotide-binding</keyword>
<dbReference type="InterPro" id="IPR043519">
    <property type="entry name" value="NT_sf"/>
</dbReference>
<dbReference type="Pfam" id="PF01966">
    <property type="entry name" value="HD"/>
    <property type="match status" value="1"/>
</dbReference>
<organism evidence="11">
    <name type="scientific">Thermobifida fusca (strain YX)</name>
    <dbReference type="NCBI Taxonomy" id="269800"/>
    <lineage>
        <taxon>Bacteria</taxon>
        <taxon>Bacillati</taxon>
        <taxon>Actinomycetota</taxon>
        <taxon>Actinomycetes</taxon>
        <taxon>Streptosporangiales</taxon>
        <taxon>Nocardiopsidaceae</taxon>
        <taxon>Thermobifida</taxon>
    </lineage>
</organism>
<evidence type="ECO:0000256" key="2">
    <source>
        <dbReference type="ARBA" id="ARBA00022679"/>
    </source>
</evidence>
<dbReference type="PROSITE" id="PS51831">
    <property type="entry name" value="HD"/>
    <property type="match status" value="1"/>
</dbReference>
<keyword evidence="11" id="KW-0378">Hydrolase</keyword>
<dbReference type="InterPro" id="IPR032828">
    <property type="entry name" value="PolyA_RNA-bd"/>
</dbReference>
<dbReference type="InterPro" id="IPR003607">
    <property type="entry name" value="HD/PDEase_dom"/>
</dbReference>
<dbReference type="GO" id="GO:0000049">
    <property type="term" value="F:tRNA binding"/>
    <property type="evidence" value="ECO:0007669"/>
    <property type="project" value="TreeGrafter"/>
</dbReference>
<proteinExistence type="predicted"/>
<feature type="compositionally biased region" description="Basic and acidic residues" evidence="9">
    <location>
        <begin position="14"/>
        <end position="24"/>
    </location>
</feature>
<gene>
    <name evidence="11" type="ordered locus">Tfu_3102</name>
</gene>
<accession>Q47K87</accession>
<comment type="cofactor">
    <cofactor evidence="1">
        <name>Mg(2+)</name>
        <dbReference type="ChEBI" id="CHEBI:18420"/>
    </cofactor>
</comment>
<dbReference type="InterPro" id="IPR006675">
    <property type="entry name" value="HDIG_dom"/>
</dbReference>
<feature type="region of interest" description="Disordered" evidence="9">
    <location>
        <begin position="1"/>
        <end position="27"/>
    </location>
</feature>
<feature type="domain" description="HD" evidence="10">
    <location>
        <begin position="331"/>
        <end position="439"/>
    </location>
</feature>
<keyword evidence="4" id="KW-0548">Nucleotidyltransferase</keyword>
<evidence type="ECO:0000259" key="10">
    <source>
        <dbReference type="PROSITE" id="PS51831"/>
    </source>
</evidence>
<dbReference type="STRING" id="269800.Tfu_3102"/>
<dbReference type="InterPro" id="IPR014065">
    <property type="entry name" value="tRNA_adenylyltransferase"/>
</dbReference>
<dbReference type="eggNOG" id="COG0617">
    <property type="taxonomic scope" value="Bacteria"/>
</dbReference>
<dbReference type="InterPro" id="IPR002646">
    <property type="entry name" value="PolA_pol_head_dom"/>
</dbReference>
<keyword evidence="8" id="KW-0175">Coiled coil</keyword>
<keyword evidence="7" id="KW-0460">Magnesium</keyword>
<evidence type="ECO:0000256" key="4">
    <source>
        <dbReference type="ARBA" id="ARBA00022695"/>
    </source>
</evidence>
<evidence type="ECO:0000313" key="11">
    <source>
        <dbReference type="EMBL" id="AAZ57135.1"/>
    </source>
</evidence>
<dbReference type="GO" id="GO:0016787">
    <property type="term" value="F:hydrolase activity"/>
    <property type="evidence" value="ECO:0007669"/>
    <property type="project" value="UniProtKB-KW"/>
</dbReference>
<dbReference type="GO" id="GO:0046872">
    <property type="term" value="F:metal ion binding"/>
    <property type="evidence" value="ECO:0007669"/>
    <property type="project" value="UniProtKB-KW"/>
</dbReference>
<dbReference type="Pfam" id="PF01743">
    <property type="entry name" value="PolyA_pol"/>
    <property type="match status" value="1"/>
</dbReference>
<keyword evidence="5" id="KW-0479">Metal-binding</keyword>
<evidence type="ECO:0000256" key="7">
    <source>
        <dbReference type="ARBA" id="ARBA00022842"/>
    </source>
</evidence>
<dbReference type="SMART" id="SM00471">
    <property type="entry name" value="HDc"/>
    <property type="match status" value="1"/>
</dbReference>
<evidence type="ECO:0000256" key="6">
    <source>
        <dbReference type="ARBA" id="ARBA00022741"/>
    </source>
</evidence>
<dbReference type="CDD" id="cd05398">
    <property type="entry name" value="NT_ClassII-CCAase"/>
    <property type="match status" value="1"/>
</dbReference>
<dbReference type="NCBIfam" id="TIGR02692">
    <property type="entry name" value="tRNA_CCA_actino"/>
    <property type="match status" value="1"/>
</dbReference>
<dbReference type="PANTHER" id="PTHR46173:SF1">
    <property type="entry name" value="CCA TRNA NUCLEOTIDYLTRANSFERASE 1, MITOCHONDRIAL"/>
    <property type="match status" value="1"/>
</dbReference>
<reference evidence="11" key="1">
    <citation type="submission" date="2005-07" db="EMBL/GenBank/DDBJ databases">
        <title>Complete sequence of Thermobifida fusca YX.</title>
        <authorList>
            <consortium name="US DOE Joint Genome Institute"/>
            <person name="Copeland A."/>
            <person name="Lucas S."/>
            <person name="Lapidus A."/>
            <person name="Barry K."/>
            <person name="Detter J.C."/>
            <person name="Glavina T."/>
            <person name="Hammon N."/>
            <person name="Israni S."/>
            <person name="Pitluck S."/>
            <person name="Di Bartolo G."/>
            <person name="Chain P."/>
            <person name="Schmutz J."/>
            <person name="Larimer F."/>
            <person name="Land M."/>
            <person name="Lykidis A."/>
            <person name="Richardson P."/>
        </authorList>
    </citation>
    <scope>NUCLEOTIDE SEQUENCE</scope>
    <source>
        <strain evidence="11">YX</strain>
    </source>
</reference>
<dbReference type="AlphaFoldDB" id="Q47K87"/>
<dbReference type="GO" id="GO:0008033">
    <property type="term" value="P:tRNA processing"/>
    <property type="evidence" value="ECO:0007669"/>
    <property type="project" value="UniProtKB-KW"/>
</dbReference>
<dbReference type="InterPro" id="IPR050264">
    <property type="entry name" value="Bact_CCA-adding_enz_type3_sf"/>
</dbReference>
<protein>
    <submittedName>
        <fullName evidence="11">Metal-dependent phosphohydrolase</fullName>
    </submittedName>
</protein>
<dbReference type="EMBL" id="CP000088">
    <property type="protein sequence ID" value="AAZ57135.1"/>
    <property type="molecule type" value="Genomic_DNA"/>
</dbReference>